<dbReference type="OrthoDB" id="3248508at2759"/>
<proteinExistence type="predicted"/>
<evidence type="ECO:0000256" key="1">
    <source>
        <dbReference type="SAM" id="MobiDB-lite"/>
    </source>
</evidence>
<gene>
    <name evidence="3" type="ORF">LshimejAT787_0703000</name>
</gene>
<organism evidence="3 4">
    <name type="scientific">Lyophyllum shimeji</name>
    <name type="common">Hon-shimeji</name>
    <name type="synonym">Tricholoma shimeji</name>
    <dbReference type="NCBI Taxonomy" id="47721"/>
    <lineage>
        <taxon>Eukaryota</taxon>
        <taxon>Fungi</taxon>
        <taxon>Dikarya</taxon>
        <taxon>Basidiomycota</taxon>
        <taxon>Agaricomycotina</taxon>
        <taxon>Agaricomycetes</taxon>
        <taxon>Agaricomycetidae</taxon>
        <taxon>Agaricales</taxon>
        <taxon>Tricholomatineae</taxon>
        <taxon>Lyophyllaceae</taxon>
        <taxon>Lyophyllum</taxon>
    </lineage>
</organism>
<feature type="region of interest" description="Disordered" evidence="1">
    <location>
        <begin position="168"/>
        <end position="190"/>
    </location>
</feature>
<reference evidence="3" key="1">
    <citation type="submission" date="2022-07" db="EMBL/GenBank/DDBJ databases">
        <title>The genome of Lyophyllum shimeji provides insight into the initial evolution of ectomycorrhizal fungal genome.</title>
        <authorList>
            <person name="Kobayashi Y."/>
            <person name="Shibata T."/>
            <person name="Hirakawa H."/>
            <person name="Shigenobu S."/>
            <person name="Nishiyama T."/>
            <person name="Yamada A."/>
            <person name="Hasebe M."/>
            <person name="Kawaguchi M."/>
        </authorList>
    </citation>
    <scope>NUCLEOTIDE SEQUENCE</scope>
    <source>
        <strain evidence="3">AT787</strain>
    </source>
</reference>
<name>A0A9P3UQ49_LYOSH</name>
<dbReference type="Pfam" id="PF12697">
    <property type="entry name" value="Abhydrolase_6"/>
    <property type="match status" value="1"/>
</dbReference>
<dbReference type="PANTHER" id="PTHR47842">
    <property type="entry name" value="EXPRESSED PROTEIN"/>
    <property type="match status" value="1"/>
</dbReference>
<evidence type="ECO:0000313" key="3">
    <source>
        <dbReference type="EMBL" id="GLB39790.1"/>
    </source>
</evidence>
<dbReference type="EMBL" id="BRPK01000007">
    <property type="protein sequence ID" value="GLB39790.1"/>
    <property type="molecule type" value="Genomic_DNA"/>
</dbReference>
<dbReference type="InterPro" id="IPR000073">
    <property type="entry name" value="AB_hydrolase_1"/>
</dbReference>
<sequence>MKLLHLVYIHGFQGNDKSFQSFPTDLQRYLSTHIPAHLELTVQSSLYPTYKSVKPISHATKNFLEWLSTQPPGPVILLGHSMGGLLAAEAAIHASNETGTTGKPTRIVGMVAFDTPYIGMHPHVVISGIASLFQGEEDKKSDTEMNDTTKVNIVNENVTDDWEGVKKTLDASPRPPPRTPFPIPSPPSSSRSFIDRTISFLSSHSNDPIVRWARKHADEPFSASKRWIIEHFQFGSCMFDPSGLRDRYVRLVAWQGMWVNYWTQTRPKAGGGEVADAEAVENDAALVRTGIITDGHAASSLEEDLRQASIKDDHEAPNNDKRKKKDKIKSGHHFIVLPNGLGQILGGSENWEKVVIAGVEDEVAAHCGLFLRGRNLEYDALVERVGRKVLGWCAAL</sequence>
<accession>A0A9P3UQ49</accession>
<comment type="caution">
    <text evidence="3">The sequence shown here is derived from an EMBL/GenBank/DDBJ whole genome shotgun (WGS) entry which is preliminary data.</text>
</comment>
<dbReference type="Proteomes" id="UP001063166">
    <property type="component" value="Unassembled WGS sequence"/>
</dbReference>
<dbReference type="Gene3D" id="3.40.50.1820">
    <property type="entry name" value="alpha/beta hydrolase"/>
    <property type="match status" value="1"/>
</dbReference>
<dbReference type="SUPFAM" id="SSF53474">
    <property type="entry name" value="alpha/beta-Hydrolases"/>
    <property type="match status" value="1"/>
</dbReference>
<keyword evidence="4" id="KW-1185">Reference proteome</keyword>
<dbReference type="AlphaFoldDB" id="A0A9P3UQ49"/>
<feature type="domain" description="AB hydrolase-1" evidence="2">
    <location>
        <begin position="6"/>
        <end position="148"/>
    </location>
</feature>
<dbReference type="InterPro" id="IPR029058">
    <property type="entry name" value="AB_hydrolase_fold"/>
</dbReference>
<protein>
    <submittedName>
        <fullName evidence="3">Prostaglandin-F synthase activity</fullName>
    </submittedName>
</protein>
<evidence type="ECO:0000313" key="4">
    <source>
        <dbReference type="Proteomes" id="UP001063166"/>
    </source>
</evidence>
<evidence type="ECO:0000259" key="2">
    <source>
        <dbReference type="Pfam" id="PF12697"/>
    </source>
</evidence>
<feature type="compositionally biased region" description="Pro residues" evidence="1">
    <location>
        <begin position="173"/>
        <end position="187"/>
    </location>
</feature>
<dbReference type="PANTHER" id="PTHR47842:SF3">
    <property type="entry name" value="DUF676 DOMAIN-CONTAINING PROTEIN"/>
    <property type="match status" value="1"/>
</dbReference>